<evidence type="ECO:0000259" key="11">
    <source>
        <dbReference type="PROSITE" id="PS50994"/>
    </source>
</evidence>
<dbReference type="Pfam" id="PF00665">
    <property type="entry name" value="rve"/>
    <property type="match status" value="1"/>
</dbReference>
<dbReference type="EMBL" id="QXGC01003539">
    <property type="protein sequence ID" value="KAE9174912.1"/>
    <property type="molecule type" value="Genomic_DNA"/>
</dbReference>
<dbReference type="Pfam" id="PF13650">
    <property type="entry name" value="Asp_protease_2"/>
    <property type="match status" value="1"/>
</dbReference>
<dbReference type="InterPro" id="IPR043128">
    <property type="entry name" value="Rev_trsase/Diguanyl_cyclase"/>
</dbReference>
<dbReference type="GO" id="GO:0004519">
    <property type="term" value="F:endonuclease activity"/>
    <property type="evidence" value="ECO:0007669"/>
    <property type="project" value="UniProtKB-KW"/>
</dbReference>
<dbReference type="Gene3D" id="3.10.10.10">
    <property type="entry name" value="HIV Type 1 Reverse Transcriptase, subunit A, domain 1"/>
    <property type="match status" value="1"/>
</dbReference>
<dbReference type="Pfam" id="PF17917">
    <property type="entry name" value="RT_RNaseH"/>
    <property type="match status" value="1"/>
</dbReference>
<dbReference type="InterPro" id="IPR050951">
    <property type="entry name" value="Retrovirus_Pol_polyprotein"/>
</dbReference>
<evidence type="ECO:0000256" key="3">
    <source>
        <dbReference type="ARBA" id="ARBA00022695"/>
    </source>
</evidence>
<feature type="domain" description="Reverse transcriptase" evidence="10">
    <location>
        <begin position="470"/>
        <end position="651"/>
    </location>
</feature>
<dbReference type="PANTHER" id="PTHR37984">
    <property type="entry name" value="PROTEIN CBG26694"/>
    <property type="match status" value="1"/>
</dbReference>
<keyword evidence="3" id="KW-0548">Nucleotidyltransferase</keyword>
<feature type="domain" description="Integrase catalytic" evidence="11">
    <location>
        <begin position="1033"/>
        <end position="1201"/>
    </location>
</feature>
<dbReference type="Pfam" id="PF17921">
    <property type="entry name" value="Integrase_H2C2"/>
    <property type="match status" value="1"/>
</dbReference>
<dbReference type="PROSITE" id="PS50878">
    <property type="entry name" value="RT_POL"/>
    <property type="match status" value="1"/>
</dbReference>
<feature type="compositionally biased region" description="Basic and acidic residues" evidence="8">
    <location>
        <begin position="129"/>
        <end position="155"/>
    </location>
</feature>
<dbReference type="Gene3D" id="2.40.70.10">
    <property type="entry name" value="Acid Proteases"/>
    <property type="match status" value="1"/>
</dbReference>
<accession>A0A6G0MN46</accession>
<reference evidence="12 13" key="1">
    <citation type="submission" date="2018-09" db="EMBL/GenBank/DDBJ databases">
        <title>Genomic investigation of the strawberry pathogen Phytophthora fragariae indicates pathogenicity is determined by transcriptional variation in three key races.</title>
        <authorList>
            <person name="Adams T.M."/>
            <person name="Armitage A.D."/>
            <person name="Sobczyk M.K."/>
            <person name="Bates H.J."/>
            <person name="Dunwell J.M."/>
            <person name="Nellist C.F."/>
            <person name="Harrison R.J."/>
        </authorList>
    </citation>
    <scope>NUCLEOTIDE SEQUENCE [LARGE SCALE GENOMIC DNA]</scope>
    <source>
        <strain evidence="12 13">BC-23</strain>
    </source>
</reference>
<keyword evidence="6" id="KW-0378">Hydrolase</keyword>
<dbReference type="InterPro" id="IPR036397">
    <property type="entry name" value="RNaseH_sf"/>
</dbReference>
<name>A0A6G0MN46_9STRA</name>
<dbReference type="InterPro" id="IPR001584">
    <property type="entry name" value="Integrase_cat-core"/>
</dbReference>
<dbReference type="GO" id="GO:0003964">
    <property type="term" value="F:RNA-directed DNA polymerase activity"/>
    <property type="evidence" value="ECO:0007669"/>
    <property type="project" value="UniProtKB-KW"/>
</dbReference>
<dbReference type="InterPro" id="IPR041588">
    <property type="entry name" value="Integrase_H2C2"/>
</dbReference>
<dbReference type="PROSITE" id="PS50994">
    <property type="entry name" value="INTEGRASE"/>
    <property type="match status" value="1"/>
</dbReference>
<dbReference type="GO" id="GO:0003676">
    <property type="term" value="F:nucleic acid binding"/>
    <property type="evidence" value="ECO:0007669"/>
    <property type="project" value="InterPro"/>
</dbReference>
<keyword evidence="5" id="KW-0255">Endonuclease</keyword>
<dbReference type="InterPro" id="IPR021109">
    <property type="entry name" value="Peptidase_aspartic_dom_sf"/>
</dbReference>
<dbReference type="SUPFAM" id="SSF54160">
    <property type="entry name" value="Chromo domain-like"/>
    <property type="match status" value="1"/>
</dbReference>
<dbReference type="SUPFAM" id="SSF53098">
    <property type="entry name" value="Ribonuclease H-like"/>
    <property type="match status" value="1"/>
</dbReference>
<dbReference type="SUPFAM" id="SSF56672">
    <property type="entry name" value="DNA/RNA polymerases"/>
    <property type="match status" value="1"/>
</dbReference>
<evidence type="ECO:0000256" key="7">
    <source>
        <dbReference type="ARBA" id="ARBA00022918"/>
    </source>
</evidence>
<evidence type="ECO:0000256" key="2">
    <source>
        <dbReference type="ARBA" id="ARBA00022679"/>
    </source>
</evidence>
<keyword evidence="4" id="KW-0540">Nuclease</keyword>
<keyword evidence="2" id="KW-0808">Transferase</keyword>
<evidence type="ECO:0000256" key="5">
    <source>
        <dbReference type="ARBA" id="ARBA00022759"/>
    </source>
</evidence>
<evidence type="ECO:0000256" key="4">
    <source>
        <dbReference type="ARBA" id="ARBA00022722"/>
    </source>
</evidence>
<gene>
    <name evidence="12" type="ORF">PF004_g26534</name>
</gene>
<dbReference type="Gene3D" id="3.30.70.270">
    <property type="match status" value="2"/>
</dbReference>
<feature type="region of interest" description="Disordered" evidence="8">
    <location>
        <begin position="126"/>
        <end position="191"/>
    </location>
</feature>
<dbReference type="GO" id="GO:0016787">
    <property type="term" value="F:hydrolase activity"/>
    <property type="evidence" value="ECO:0007669"/>
    <property type="project" value="UniProtKB-KW"/>
</dbReference>
<dbReference type="PROSITE" id="PS50013">
    <property type="entry name" value="CHROMO_2"/>
    <property type="match status" value="1"/>
</dbReference>
<dbReference type="InterPro" id="IPR043502">
    <property type="entry name" value="DNA/RNA_pol_sf"/>
</dbReference>
<dbReference type="EC" id="2.7.7.49" evidence="1"/>
<evidence type="ECO:0000313" key="12">
    <source>
        <dbReference type="EMBL" id="KAE9174912.1"/>
    </source>
</evidence>
<dbReference type="CDD" id="cd01647">
    <property type="entry name" value="RT_LTR"/>
    <property type="match status" value="1"/>
</dbReference>
<dbReference type="Gene3D" id="2.40.50.40">
    <property type="match status" value="1"/>
</dbReference>
<dbReference type="Proteomes" id="UP000476176">
    <property type="component" value="Unassembled WGS sequence"/>
</dbReference>
<dbReference type="InterPro" id="IPR000477">
    <property type="entry name" value="RT_dom"/>
</dbReference>
<proteinExistence type="predicted"/>
<evidence type="ECO:0000259" key="10">
    <source>
        <dbReference type="PROSITE" id="PS50878"/>
    </source>
</evidence>
<protein>
    <recommendedName>
        <fullName evidence="1">RNA-directed DNA polymerase</fullName>
        <ecNumber evidence="1">2.7.7.49</ecNumber>
    </recommendedName>
</protein>
<keyword evidence="7" id="KW-0695">RNA-directed DNA polymerase</keyword>
<sequence>MTAVQARCRTLENEFVPDVTSLFRQQLKMDLSIDDCDARIFRYYEDFNGIVEDNGLQGLIGNGNELDAGYKSRLKARCRLLVDNLQPPVLKAQTNRLIDLERRDCKSDDVALFDLILEHAKVQQRFHRMSQDHATRGDSKSTKPDQKPQRSDTSRSGRSPRPAPSAASTSTPPRTSQPTRTQQQARPPPYDGCLVCKGPHWLRDCPNATDVLREEARRKFREAKEQRSGALRSKAARYATPAGDVRINGLLEVPYTADTGADKSIVPHGIVESLLAVQPTLVATSLSTPVEARMADGRLTLCDKEILLDLELSTIAGLVSMRSVPCLILPGDGDEFLLGRDALKALGIDVEHQLAQLAGQPTLTDEADEFPVGDAIPEVQEAPSVDDAVEHLVAQAVANGMSVQYVAAVRRILAEFHDVWRATISPDPPARVEPLRVTLHADAAPHRSAPRRYAPLQAQFVREYVGLLVANGLVEKNNASRWASAVVPVSKPGSRDQFRLTIDYRLVNRVTVPIAGSMPTSATTTDAFAGKKFFASFDFTQGFWQLPLHEDSREIFSFITEDGVFTPNRMPQGATDSALHFQGEMQKVLAPLIPHSALVWVDDVILFAPTVEEFVRVLGQFFSLGAGARLKLNMAKSKLFEVKVLWCGRIISSAGVRHDPARVDALSTLPLPATVADLQYFVCASNWLQDSLPDYARKIAPLQAKLGVEKMRVGGRGRNALAVATVWTEPEQAAYEDVLSLVRASALMASPDPDAELLVFTNASLNGYSIVVTQVVDWDPTLLVTKQRHEMIICKGGTFKKNELNWTIVEKEAYPIVKACHDLEYLLLRPKGFRLYCDHANLVYIFAPHDALKKHVRDRLQRWAMRLCGLHYVIEHIAGEDNLWMDIVSRWHTREAVNVAAVQTRSRRTVPVTALSQLRPLSDEQFVFPTVDEIREAQQAAGRERSRRRVSLEEEGGVAMVDGRPRIPNAATDLLARLFVVAHTGLHGHRGQEPMVSVLQQRFFIGHLHAKVSKFVSGCLLCKHVKGPHIISRPYGPTLTAQRRNEALHWDFLFLGNGYGETAYLLVAKDALTHYCELFPCSVPTSFVAAETLSMWCARYGIPEMLMSDQGAHFRNEVVKHLRARLKVEQVFSPVYTPWLNGTVERLNKDVLQVVRALLMEYALDTHEWPYLLPALQANLNHTPVQSLGDHSPVELFTGHPASSPLDTVVSHRADADPLLVVDFACVGEQLESLRDSLHEMHKEVLDTKERKRLQDMATHKGSVVNFEVGDFVLWSRIDQRLSNNKLLGQWVGPFKVIEAKPHSFVIQHLISGREYDVHVSRLKFYADAELNQTEELLELVSSQGMMLGVEAICDHLFNHTLERWELLVSWMALQAIENSWEPLTTLLQDVPSKVRQYAIACEDDDLLQQVE</sequence>
<dbReference type="InterPro" id="IPR016197">
    <property type="entry name" value="Chromo-like_dom_sf"/>
</dbReference>
<dbReference type="PANTHER" id="PTHR37984:SF5">
    <property type="entry name" value="PROTEIN NYNRIN-LIKE"/>
    <property type="match status" value="1"/>
</dbReference>
<feature type="compositionally biased region" description="Low complexity" evidence="8">
    <location>
        <begin position="156"/>
        <end position="185"/>
    </location>
</feature>
<evidence type="ECO:0000256" key="6">
    <source>
        <dbReference type="ARBA" id="ARBA00022801"/>
    </source>
</evidence>
<organism evidence="12 13">
    <name type="scientific">Phytophthora fragariae</name>
    <dbReference type="NCBI Taxonomy" id="53985"/>
    <lineage>
        <taxon>Eukaryota</taxon>
        <taxon>Sar</taxon>
        <taxon>Stramenopiles</taxon>
        <taxon>Oomycota</taxon>
        <taxon>Peronosporomycetes</taxon>
        <taxon>Peronosporales</taxon>
        <taxon>Peronosporaceae</taxon>
        <taxon>Phytophthora</taxon>
    </lineage>
</organism>
<evidence type="ECO:0000256" key="8">
    <source>
        <dbReference type="SAM" id="MobiDB-lite"/>
    </source>
</evidence>
<dbReference type="InterPro" id="IPR012337">
    <property type="entry name" value="RNaseH-like_sf"/>
</dbReference>
<dbReference type="GO" id="GO:0015074">
    <property type="term" value="P:DNA integration"/>
    <property type="evidence" value="ECO:0007669"/>
    <property type="project" value="InterPro"/>
</dbReference>
<dbReference type="InterPro" id="IPR000953">
    <property type="entry name" value="Chromo/chromo_shadow_dom"/>
</dbReference>
<comment type="caution">
    <text evidence="12">The sequence shown here is derived from an EMBL/GenBank/DDBJ whole genome shotgun (WGS) entry which is preliminary data.</text>
</comment>
<dbReference type="Gene3D" id="3.30.420.10">
    <property type="entry name" value="Ribonuclease H-like superfamily/Ribonuclease H"/>
    <property type="match status" value="1"/>
</dbReference>
<dbReference type="InterPro" id="IPR041373">
    <property type="entry name" value="RT_RNaseH"/>
</dbReference>
<evidence type="ECO:0000313" key="13">
    <source>
        <dbReference type="Proteomes" id="UP000476176"/>
    </source>
</evidence>
<feature type="domain" description="Chromo" evidence="9">
    <location>
        <begin position="1348"/>
        <end position="1398"/>
    </location>
</feature>
<dbReference type="Pfam" id="PF00078">
    <property type="entry name" value="RVT_1"/>
    <property type="match status" value="1"/>
</dbReference>
<evidence type="ECO:0000256" key="1">
    <source>
        <dbReference type="ARBA" id="ARBA00012493"/>
    </source>
</evidence>
<evidence type="ECO:0000259" key="9">
    <source>
        <dbReference type="PROSITE" id="PS50013"/>
    </source>
</evidence>